<gene>
    <name evidence="2" type="ORF">F511_31785</name>
</gene>
<organism evidence="2 3">
    <name type="scientific">Dorcoceras hygrometricum</name>
    <dbReference type="NCBI Taxonomy" id="472368"/>
    <lineage>
        <taxon>Eukaryota</taxon>
        <taxon>Viridiplantae</taxon>
        <taxon>Streptophyta</taxon>
        <taxon>Embryophyta</taxon>
        <taxon>Tracheophyta</taxon>
        <taxon>Spermatophyta</taxon>
        <taxon>Magnoliopsida</taxon>
        <taxon>eudicotyledons</taxon>
        <taxon>Gunneridae</taxon>
        <taxon>Pentapetalae</taxon>
        <taxon>asterids</taxon>
        <taxon>lamiids</taxon>
        <taxon>Lamiales</taxon>
        <taxon>Gesneriaceae</taxon>
        <taxon>Didymocarpoideae</taxon>
        <taxon>Trichosporeae</taxon>
        <taxon>Loxocarpinae</taxon>
        <taxon>Dorcoceras</taxon>
    </lineage>
</organism>
<dbReference type="EMBL" id="KV010232">
    <property type="protein sequence ID" value="KZV27920.1"/>
    <property type="molecule type" value="Genomic_DNA"/>
</dbReference>
<dbReference type="OrthoDB" id="1839301at2759"/>
<feature type="compositionally biased region" description="Gly residues" evidence="1">
    <location>
        <begin position="872"/>
        <end position="885"/>
    </location>
</feature>
<evidence type="ECO:0000313" key="3">
    <source>
        <dbReference type="Proteomes" id="UP000250235"/>
    </source>
</evidence>
<protein>
    <recommendedName>
        <fullName evidence="4">Dystroglycan-like</fullName>
    </recommendedName>
</protein>
<evidence type="ECO:0008006" key="4">
    <source>
        <dbReference type="Google" id="ProtNLM"/>
    </source>
</evidence>
<dbReference type="AlphaFoldDB" id="A0A2Z7B8A0"/>
<sequence length="885" mass="97920">MIAKYWLLRKATGTGLIPIQIPHPAVPHPAIVNSRKFTISWLIKLQMTRKEKLVLAMIDIESSKSGWLKNRLDKEKAKAGSKSFVQNQQRRGSKKVMSEWKKITLISGSLSFVTLSAMSSSLVNNTNQVHFASVLAMDNSEIVAMFEALVASGLNDFLCCMSDILESALIEFYHNASIQDDKVVSTVQENLVEISEEIFAQTFQMPVEGLIDINEVPKDFIFDARTEFSFTCEQLSTSCKKRELNIEYRLLSDIVAKSITVKAGSFDAVTHERFLLMTAIFGGVSVNWGRLLFKIFKDMVTPETRQARGYAVHISILLKNIPDLELGDSEEFPALKILTAKTVGRYIATNDKIVVDSVEGLAGKSRVKKTPVKRAESKKRPAVAIEEQVVKKKQTLNGKAAPTKAKQELVSVALDAEPLQTVDPTSADDVNTIIEQVIAEYAQLDTDVGSPVAPKADEMEQWLNLSYEEFIASDANRRVDTASDTDGELETVVEKHPVQRSKNADFGASEDLVLGKKNEGFLSNKPTDEELMSLDDLLMQISDDMMLPSVTAAEKTKIKFGLTVEIHEVQDTDWHYASLPKISAHDKGKKPLEEDDVVKGNPAREMVQLICGDVEFLVQLREQVIQDVVSFFHSFSLSQLLDLESVRVIATKEKLMLNWAETTSLETAEIFVPGQSWTAMASQIIDLLSAALLQSLDALLVQEKENGLIADRPCSSKSLDDSADSSGVVLAQFYSLAKSTCWVRPMVLINGIWTPLQGKRQEAHNETNFLSLGLKSVRTQTAILTTDQEDAHKEAKEQKAIIKDMDERLATLRSEQLDFRAQAQENYKNLSSHLGELFSYINRGNDKKGEESSSRRPQPPPDDQNRPSGGNANRGGGGGGSGGSG</sequence>
<proteinExistence type="predicted"/>
<reference evidence="2 3" key="1">
    <citation type="journal article" date="2015" name="Proc. Natl. Acad. Sci. U.S.A.">
        <title>The resurrection genome of Boea hygrometrica: A blueprint for survival of dehydration.</title>
        <authorList>
            <person name="Xiao L."/>
            <person name="Yang G."/>
            <person name="Zhang L."/>
            <person name="Yang X."/>
            <person name="Zhao S."/>
            <person name="Ji Z."/>
            <person name="Zhou Q."/>
            <person name="Hu M."/>
            <person name="Wang Y."/>
            <person name="Chen M."/>
            <person name="Xu Y."/>
            <person name="Jin H."/>
            <person name="Xiao X."/>
            <person name="Hu G."/>
            <person name="Bao F."/>
            <person name="Hu Y."/>
            <person name="Wan P."/>
            <person name="Li L."/>
            <person name="Deng X."/>
            <person name="Kuang T."/>
            <person name="Xiang C."/>
            <person name="Zhu J.K."/>
            <person name="Oliver M.J."/>
            <person name="He Y."/>
        </authorList>
    </citation>
    <scope>NUCLEOTIDE SEQUENCE [LARGE SCALE GENOMIC DNA]</scope>
    <source>
        <strain evidence="3">cv. XS01</strain>
    </source>
</reference>
<evidence type="ECO:0000256" key="1">
    <source>
        <dbReference type="SAM" id="MobiDB-lite"/>
    </source>
</evidence>
<evidence type="ECO:0000313" key="2">
    <source>
        <dbReference type="EMBL" id="KZV27920.1"/>
    </source>
</evidence>
<feature type="region of interest" description="Disordered" evidence="1">
    <location>
        <begin position="841"/>
        <end position="885"/>
    </location>
</feature>
<accession>A0A2Z7B8A0</accession>
<keyword evidence="3" id="KW-1185">Reference proteome</keyword>
<feature type="compositionally biased region" description="Basic and acidic residues" evidence="1">
    <location>
        <begin position="844"/>
        <end position="854"/>
    </location>
</feature>
<name>A0A2Z7B8A0_9LAMI</name>
<dbReference type="Proteomes" id="UP000250235">
    <property type="component" value="Unassembled WGS sequence"/>
</dbReference>